<dbReference type="AlphaFoldDB" id="A0A1I3BQ92"/>
<evidence type="ECO:0000313" key="1">
    <source>
        <dbReference type="EMBL" id="NYH83783.1"/>
    </source>
</evidence>
<name>A0A1I3BQ92_9ACTN</name>
<sequence>MYEHLDNDQVHHVGILQAAIGAVTNGYKVEVIPEDRRFRLDVNGRMMQALATTFRSTCQVVPVIRQLIRAT</sequence>
<evidence type="ECO:0000313" key="2">
    <source>
        <dbReference type="EMBL" id="SFH64494.1"/>
    </source>
</evidence>
<protein>
    <submittedName>
        <fullName evidence="2">Uncharacterized protein</fullName>
    </submittedName>
</protein>
<dbReference type="RefSeq" id="WP_092890102.1">
    <property type="nucleotide sequence ID" value="NZ_FOOI01000026.1"/>
</dbReference>
<evidence type="ECO:0000313" key="3">
    <source>
        <dbReference type="Proteomes" id="UP000199052"/>
    </source>
</evidence>
<dbReference type="Proteomes" id="UP000533017">
    <property type="component" value="Unassembled WGS sequence"/>
</dbReference>
<dbReference type="OrthoDB" id="3688935at2"/>
<evidence type="ECO:0000313" key="4">
    <source>
        <dbReference type="Proteomes" id="UP000533017"/>
    </source>
</evidence>
<organism evidence="2 3">
    <name type="scientific">Actinopolymorpha cephalotaxi</name>
    <dbReference type="NCBI Taxonomy" id="504797"/>
    <lineage>
        <taxon>Bacteria</taxon>
        <taxon>Bacillati</taxon>
        <taxon>Actinomycetota</taxon>
        <taxon>Actinomycetes</taxon>
        <taxon>Propionibacteriales</taxon>
        <taxon>Actinopolymorphaceae</taxon>
        <taxon>Actinopolymorpha</taxon>
    </lineage>
</organism>
<reference evidence="2 3" key="1">
    <citation type="submission" date="2016-10" db="EMBL/GenBank/DDBJ databases">
        <authorList>
            <person name="de Groot N.N."/>
        </authorList>
    </citation>
    <scope>NUCLEOTIDE SEQUENCE [LARGE SCALE GENOMIC DNA]</scope>
    <source>
        <strain evidence="2 3">CPCC 202808</strain>
    </source>
</reference>
<accession>A0A1I3BQ92</accession>
<dbReference type="EMBL" id="JACBZA010000001">
    <property type="protein sequence ID" value="NYH83783.1"/>
    <property type="molecule type" value="Genomic_DNA"/>
</dbReference>
<dbReference type="Proteomes" id="UP000199052">
    <property type="component" value="Unassembled WGS sequence"/>
</dbReference>
<dbReference type="EMBL" id="FOOI01000026">
    <property type="protein sequence ID" value="SFH64494.1"/>
    <property type="molecule type" value="Genomic_DNA"/>
</dbReference>
<gene>
    <name evidence="1" type="ORF">FHR37_002634</name>
    <name evidence="2" type="ORF">SAMN05421678_1266</name>
</gene>
<keyword evidence="4" id="KW-1185">Reference proteome</keyword>
<proteinExistence type="predicted"/>
<reference evidence="1 4" key="2">
    <citation type="submission" date="2020-07" db="EMBL/GenBank/DDBJ databases">
        <title>Sequencing the genomes of 1000 actinobacteria strains.</title>
        <authorList>
            <person name="Klenk H.-P."/>
        </authorList>
    </citation>
    <scope>NUCLEOTIDE SEQUENCE [LARGE SCALE GENOMIC DNA]</scope>
    <source>
        <strain evidence="1 4">DSM 45117</strain>
    </source>
</reference>